<keyword evidence="3" id="KW-0175">Coiled coil</keyword>
<reference evidence="7 8" key="1">
    <citation type="journal article" date="2016" name="BMC Genomics">
        <title>Combined genomic and structural analyses of a cultured magnetotactic bacterium reveals its niche adaptation to a dynamic environment.</title>
        <authorList>
            <person name="Araujo A.C."/>
            <person name="Morillo V."/>
            <person name="Cypriano J."/>
            <person name="Teixeira L.C."/>
            <person name="Leao P."/>
            <person name="Lyra S."/>
            <person name="Almeida L.G."/>
            <person name="Bazylinski D.A."/>
            <person name="Vasconcellos A.T."/>
            <person name="Abreu F."/>
            <person name="Lins U."/>
        </authorList>
    </citation>
    <scope>NUCLEOTIDE SEQUENCE [LARGE SCALE GENOMIC DNA]</scope>
    <source>
        <strain evidence="7 8">IT-1</strain>
    </source>
</reference>
<evidence type="ECO:0000256" key="4">
    <source>
        <dbReference type="SAM" id="Phobius"/>
    </source>
</evidence>
<dbReference type="InterPro" id="IPR050469">
    <property type="entry name" value="Diguanylate_Cyclase"/>
</dbReference>
<dbReference type="PROSITE" id="PS50887">
    <property type="entry name" value="GGDEF"/>
    <property type="match status" value="1"/>
</dbReference>
<dbReference type="Pfam" id="PF00990">
    <property type="entry name" value="GGDEF"/>
    <property type="match status" value="1"/>
</dbReference>
<dbReference type="PANTHER" id="PTHR45138:SF9">
    <property type="entry name" value="DIGUANYLATE CYCLASE DGCM-RELATED"/>
    <property type="match status" value="1"/>
</dbReference>
<evidence type="ECO:0000313" key="7">
    <source>
        <dbReference type="EMBL" id="OSM08451.1"/>
    </source>
</evidence>
<keyword evidence="8" id="KW-1185">Reference proteome</keyword>
<name>A0A1Y2KCH9_9PROT</name>
<dbReference type="InterPro" id="IPR000160">
    <property type="entry name" value="GGDEF_dom"/>
</dbReference>
<dbReference type="GO" id="GO:0007165">
    <property type="term" value="P:signal transduction"/>
    <property type="evidence" value="ECO:0007669"/>
    <property type="project" value="InterPro"/>
</dbReference>
<comment type="caution">
    <text evidence="7">The sequence shown here is derived from an EMBL/GenBank/DDBJ whole genome shotgun (WGS) entry which is preliminary data.</text>
</comment>
<evidence type="ECO:0000256" key="3">
    <source>
        <dbReference type="SAM" id="Coils"/>
    </source>
</evidence>
<feature type="transmembrane region" description="Helical" evidence="4">
    <location>
        <begin position="12"/>
        <end position="35"/>
    </location>
</feature>
<protein>
    <recommendedName>
        <fullName evidence="1">diguanylate cyclase</fullName>
        <ecNumber evidence="1">2.7.7.65</ecNumber>
    </recommendedName>
</protein>
<feature type="coiled-coil region" evidence="3">
    <location>
        <begin position="238"/>
        <end position="265"/>
    </location>
</feature>
<dbReference type="SUPFAM" id="SSF55073">
    <property type="entry name" value="Nucleotide cyclase"/>
    <property type="match status" value="1"/>
</dbReference>
<evidence type="ECO:0000256" key="1">
    <source>
        <dbReference type="ARBA" id="ARBA00012528"/>
    </source>
</evidence>
<dbReference type="SMART" id="SM00304">
    <property type="entry name" value="HAMP"/>
    <property type="match status" value="1"/>
</dbReference>
<keyword evidence="4" id="KW-1133">Transmembrane helix</keyword>
<dbReference type="Gene3D" id="3.30.70.270">
    <property type="match status" value="1"/>
</dbReference>
<dbReference type="FunFam" id="3.30.70.270:FF:000001">
    <property type="entry name" value="Diguanylate cyclase domain protein"/>
    <property type="match status" value="1"/>
</dbReference>
<evidence type="ECO:0000259" key="5">
    <source>
        <dbReference type="PROSITE" id="PS50885"/>
    </source>
</evidence>
<dbReference type="PROSITE" id="PS50885">
    <property type="entry name" value="HAMP"/>
    <property type="match status" value="1"/>
</dbReference>
<dbReference type="Gene3D" id="3.30.450.290">
    <property type="match status" value="1"/>
</dbReference>
<evidence type="ECO:0000256" key="2">
    <source>
        <dbReference type="ARBA" id="ARBA00034247"/>
    </source>
</evidence>
<gene>
    <name evidence="7" type="ORF">MAIT1_04640</name>
</gene>
<evidence type="ECO:0000259" key="6">
    <source>
        <dbReference type="PROSITE" id="PS50887"/>
    </source>
</evidence>
<keyword evidence="4" id="KW-0472">Membrane</keyword>
<dbReference type="STRING" id="1434232.MAIT1_04640"/>
<dbReference type="Gene3D" id="6.10.340.10">
    <property type="match status" value="1"/>
</dbReference>
<evidence type="ECO:0000313" key="8">
    <source>
        <dbReference type="Proteomes" id="UP000194003"/>
    </source>
</evidence>
<dbReference type="OrthoDB" id="9793210at2"/>
<sequence>MINLSSLSISKTFLALFLFITVIATGMLGSMVGYLKNHSINQMALNEARQNTELIFQSLLSVMRKGWTRDELEEVVGRLNRALPDIEIHTLRSQHVADFFGDVEDGAARRQEPLVAQALATGEATLNQSDHMLRFVYPVIAHQECISCHANMKEGMVNGVIDIRFPVERLRVPLEYTVNWVSLSFVSVLVILFLALFISVRRMLVHPITGLSRHMAEIRESQDPHKRLHEAETGSSEVRKLAHNFNTLLDRLDEASDQLRALSEVDALTGLANRRKFDQAFDVELARAKRYEHPFSLLMLDLNRFKPINDTYGHDAGDAILAGLGESLRTHLRQNDLIARVGGDEFAMLLPETGAEGARLMADKVVEMIEQTSVNYQGKTLSVGASVGVASYPEDGDGMQALQIAADQAMYADKARRKAGR</sequence>
<dbReference type="EC" id="2.7.7.65" evidence="1"/>
<accession>A0A1Y2KCH9</accession>
<organism evidence="7 8">
    <name type="scientific">Magnetofaba australis IT-1</name>
    <dbReference type="NCBI Taxonomy" id="1434232"/>
    <lineage>
        <taxon>Bacteria</taxon>
        <taxon>Pseudomonadati</taxon>
        <taxon>Pseudomonadota</taxon>
        <taxon>Magnetococcia</taxon>
        <taxon>Magnetococcales</taxon>
        <taxon>Magnetococcaceae</taxon>
        <taxon>Magnetofaba</taxon>
    </lineage>
</organism>
<feature type="transmembrane region" description="Helical" evidence="4">
    <location>
        <begin position="180"/>
        <end position="200"/>
    </location>
</feature>
<dbReference type="InterPro" id="IPR043128">
    <property type="entry name" value="Rev_trsase/Diguanyl_cyclase"/>
</dbReference>
<comment type="catalytic activity">
    <reaction evidence="2">
        <text>2 GTP = 3',3'-c-di-GMP + 2 diphosphate</text>
        <dbReference type="Rhea" id="RHEA:24898"/>
        <dbReference type="ChEBI" id="CHEBI:33019"/>
        <dbReference type="ChEBI" id="CHEBI:37565"/>
        <dbReference type="ChEBI" id="CHEBI:58805"/>
        <dbReference type="EC" id="2.7.7.65"/>
    </reaction>
</comment>
<dbReference type="CDD" id="cd01949">
    <property type="entry name" value="GGDEF"/>
    <property type="match status" value="1"/>
</dbReference>
<dbReference type="GO" id="GO:0016020">
    <property type="term" value="C:membrane"/>
    <property type="evidence" value="ECO:0007669"/>
    <property type="project" value="InterPro"/>
</dbReference>
<dbReference type="InterPro" id="IPR029787">
    <property type="entry name" value="Nucleotide_cyclase"/>
</dbReference>
<dbReference type="PANTHER" id="PTHR45138">
    <property type="entry name" value="REGULATORY COMPONENTS OF SENSORY TRANSDUCTION SYSTEM"/>
    <property type="match status" value="1"/>
</dbReference>
<feature type="domain" description="HAMP" evidence="5">
    <location>
        <begin position="202"/>
        <end position="257"/>
    </location>
</feature>
<dbReference type="NCBIfam" id="TIGR00254">
    <property type="entry name" value="GGDEF"/>
    <property type="match status" value="1"/>
</dbReference>
<feature type="domain" description="GGDEF" evidence="6">
    <location>
        <begin position="293"/>
        <end position="421"/>
    </location>
</feature>
<dbReference type="EMBL" id="LVJN01000011">
    <property type="protein sequence ID" value="OSM08451.1"/>
    <property type="molecule type" value="Genomic_DNA"/>
</dbReference>
<dbReference type="InterPro" id="IPR003660">
    <property type="entry name" value="HAMP_dom"/>
</dbReference>
<dbReference type="RefSeq" id="WP_085440137.1">
    <property type="nucleotide sequence ID" value="NZ_LVJN01000011.1"/>
</dbReference>
<dbReference type="Proteomes" id="UP000194003">
    <property type="component" value="Unassembled WGS sequence"/>
</dbReference>
<dbReference type="SMART" id="SM00267">
    <property type="entry name" value="GGDEF"/>
    <property type="match status" value="1"/>
</dbReference>
<dbReference type="AlphaFoldDB" id="A0A1Y2KCH9"/>
<dbReference type="GO" id="GO:0052621">
    <property type="term" value="F:diguanylate cyclase activity"/>
    <property type="evidence" value="ECO:0007669"/>
    <property type="project" value="UniProtKB-EC"/>
</dbReference>
<proteinExistence type="predicted"/>
<keyword evidence="4" id="KW-0812">Transmembrane</keyword>